<name>A0A5S4G920_9ACTN</name>
<reference evidence="4 5" key="1">
    <citation type="submission" date="2019-05" db="EMBL/GenBank/DDBJ databases">
        <title>Draft genome sequence of Nonomuraea zeae DSM 100528.</title>
        <authorList>
            <person name="Saricaoglu S."/>
            <person name="Isik K."/>
        </authorList>
    </citation>
    <scope>NUCLEOTIDE SEQUENCE [LARGE SCALE GENOMIC DNA]</scope>
    <source>
        <strain evidence="4 5">DSM 100528</strain>
    </source>
</reference>
<feature type="domain" description="Dynamin N-terminal" evidence="3">
    <location>
        <begin position="49"/>
        <end position="189"/>
    </location>
</feature>
<proteinExistence type="predicted"/>
<dbReference type="Gene3D" id="3.40.50.300">
    <property type="entry name" value="P-loop containing nucleotide triphosphate hydrolases"/>
    <property type="match status" value="1"/>
</dbReference>
<sequence>MESFDRLRDLTIALADDVHAAALAQEAGEVAARVAAARRRLSEGHLTVLTCGEFKRGKSSLLNALLDEPGLLPADNFYATRLVTTIRYGETERITVALPGGEKEISRAEIAQYAAEGGDGRPAVTVAIELPSPRLAPGYLLADTPGVGGVYTEHTAVTMAFLPQADALLFVADAGQPLLDSELDFLTRAGEALRATGDPGALVAALTKIDLVPDYTELLADTKAKLARATGLPPELIPLIPVSSHAKLAYLDTGDPEALELSNFPAFEKVLWDTLRRRRGPVLLGGALRDLSSALTALSGPVLAELRYLRAGTESELTSIRAELAERRQRLVTLAGEGAAWRAELGGQLTRVAGELRRRAASELATIWQRVASRYLYEERLLANPELLVGEIVTDVATTVGVLNSLAERETARVLRDFTLTHDIALHDPRFDRLPDPPVPRPDFDGLTTISPSRLALDEVTVVAGTGATLGGGIGSGVGFAIGTLLGGAAAVPGMYIGAAVGSAIGVLISGLGAYRSAAERREGEAAEIRRRRIMEELSTLRSAQEMHVGEVLTELMEKYTQAAVHELNSRIAQDAEEAEATGLRLEGAIAATEKESAEREAVLVADAGRYAGLTARLESLTATVTDSPASSPAAAPADSPAASPAATPAGSPADGVAG</sequence>
<dbReference type="AlphaFoldDB" id="A0A5S4G920"/>
<comment type="caution">
    <text evidence="4">The sequence shown here is derived from an EMBL/GenBank/DDBJ whole genome shotgun (WGS) entry which is preliminary data.</text>
</comment>
<feature type="region of interest" description="Disordered" evidence="1">
    <location>
        <begin position="624"/>
        <end position="659"/>
    </location>
</feature>
<dbReference type="SUPFAM" id="SSF52540">
    <property type="entry name" value="P-loop containing nucleoside triphosphate hydrolases"/>
    <property type="match status" value="1"/>
</dbReference>
<dbReference type="EMBL" id="VCKX01000118">
    <property type="protein sequence ID" value="TMR29515.1"/>
    <property type="molecule type" value="Genomic_DNA"/>
</dbReference>
<dbReference type="InterPro" id="IPR051943">
    <property type="entry name" value="TRAFAC_Dynamin-like_GTPase"/>
</dbReference>
<dbReference type="InterPro" id="IPR045063">
    <property type="entry name" value="Dynamin_N"/>
</dbReference>
<keyword evidence="2" id="KW-1133">Transmembrane helix</keyword>
<dbReference type="PANTHER" id="PTHR43681:SF1">
    <property type="entry name" value="SARCALUMENIN"/>
    <property type="match status" value="1"/>
</dbReference>
<evidence type="ECO:0000313" key="5">
    <source>
        <dbReference type="Proteomes" id="UP000306628"/>
    </source>
</evidence>
<dbReference type="RefSeq" id="WP_138693578.1">
    <property type="nucleotide sequence ID" value="NZ_JBHSAZ010000096.1"/>
</dbReference>
<protein>
    <recommendedName>
        <fullName evidence="3">Dynamin N-terminal domain-containing protein</fullName>
    </recommendedName>
</protein>
<evidence type="ECO:0000256" key="2">
    <source>
        <dbReference type="SAM" id="Phobius"/>
    </source>
</evidence>
<evidence type="ECO:0000259" key="3">
    <source>
        <dbReference type="Pfam" id="PF00350"/>
    </source>
</evidence>
<evidence type="ECO:0000256" key="1">
    <source>
        <dbReference type="SAM" id="MobiDB-lite"/>
    </source>
</evidence>
<keyword evidence="2" id="KW-0812">Transmembrane</keyword>
<dbReference type="PANTHER" id="PTHR43681">
    <property type="entry name" value="TRANSMEMBRANE GTPASE FZO"/>
    <property type="match status" value="1"/>
</dbReference>
<dbReference type="InterPro" id="IPR027417">
    <property type="entry name" value="P-loop_NTPase"/>
</dbReference>
<accession>A0A5S4G920</accession>
<dbReference type="Proteomes" id="UP000306628">
    <property type="component" value="Unassembled WGS sequence"/>
</dbReference>
<dbReference type="Pfam" id="PF00350">
    <property type="entry name" value="Dynamin_N"/>
    <property type="match status" value="1"/>
</dbReference>
<organism evidence="4 5">
    <name type="scientific">Nonomuraea zeae</name>
    <dbReference type="NCBI Taxonomy" id="1642303"/>
    <lineage>
        <taxon>Bacteria</taxon>
        <taxon>Bacillati</taxon>
        <taxon>Actinomycetota</taxon>
        <taxon>Actinomycetes</taxon>
        <taxon>Streptosporangiales</taxon>
        <taxon>Streptosporangiaceae</taxon>
        <taxon>Nonomuraea</taxon>
    </lineage>
</organism>
<evidence type="ECO:0000313" key="4">
    <source>
        <dbReference type="EMBL" id="TMR29515.1"/>
    </source>
</evidence>
<keyword evidence="2" id="KW-0472">Membrane</keyword>
<gene>
    <name evidence="4" type="ORF">ETD85_32205</name>
</gene>
<dbReference type="OrthoDB" id="4746525at2"/>
<feature type="transmembrane region" description="Helical" evidence="2">
    <location>
        <begin position="495"/>
        <end position="515"/>
    </location>
</feature>
<keyword evidence="5" id="KW-1185">Reference proteome</keyword>